<sequence length="227" mass="25826">MKAVKLIFLLLFLLGNFVPIIAQKSTKANKSLPLSNIEAIIARPTITGSAYGAITKVVTYLLLKDGTIYSRPYLSPLDFDVDNSKTIEKHRWGTWVKKGELLSVHFKSQKAWKNVYGTLPAANTQKIEGIFQTAGGFSKSKAHRFNTLILEKNGRFTWRYFYRTKKVYQPHKSDKKISGSYIISGYTITFTFDDGLTERFLFAKYRTGKGIIIGDKSFYTFSHPLLK</sequence>
<reference evidence="1" key="1">
    <citation type="submission" date="2021-01" db="EMBL/GenBank/DDBJ databases">
        <authorList>
            <person name="Zhong Y.L."/>
        </authorList>
    </citation>
    <scope>NUCLEOTIDE SEQUENCE</scope>
    <source>
        <strain evidence="1">KCTC 23302</strain>
    </source>
</reference>
<protein>
    <submittedName>
        <fullName evidence="1">Uncharacterized protein</fullName>
    </submittedName>
</protein>
<dbReference type="Proteomes" id="UP000651057">
    <property type="component" value="Unassembled WGS sequence"/>
</dbReference>
<evidence type="ECO:0000313" key="2">
    <source>
        <dbReference type="Proteomes" id="UP000651057"/>
    </source>
</evidence>
<gene>
    <name evidence="1" type="ORF">JJQ60_04430</name>
</gene>
<comment type="caution">
    <text evidence="1">The sequence shown here is derived from an EMBL/GenBank/DDBJ whole genome shotgun (WGS) entry which is preliminary data.</text>
</comment>
<dbReference type="AlphaFoldDB" id="A0A937DAI6"/>
<evidence type="ECO:0000313" key="1">
    <source>
        <dbReference type="EMBL" id="MBL0682751.1"/>
    </source>
</evidence>
<dbReference type="EMBL" id="JAERQJ010000001">
    <property type="protein sequence ID" value="MBL0682751.1"/>
    <property type="molecule type" value="Genomic_DNA"/>
</dbReference>
<proteinExistence type="predicted"/>
<dbReference type="RefSeq" id="WP_201917018.1">
    <property type="nucleotide sequence ID" value="NZ_BAABAX010000021.1"/>
</dbReference>
<organism evidence="1 2">
    <name type="scientific">Aquimarina mytili</name>
    <dbReference type="NCBI Taxonomy" id="874423"/>
    <lineage>
        <taxon>Bacteria</taxon>
        <taxon>Pseudomonadati</taxon>
        <taxon>Bacteroidota</taxon>
        <taxon>Flavobacteriia</taxon>
        <taxon>Flavobacteriales</taxon>
        <taxon>Flavobacteriaceae</taxon>
        <taxon>Aquimarina</taxon>
    </lineage>
</organism>
<name>A0A937DAI6_9FLAO</name>
<accession>A0A937DAI6</accession>
<keyword evidence="2" id="KW-1185">Reference proteome</keyword>